<evidence type="ECO:0000256" key="2">
    <source>
        <dbReference type="SAM" id="SignalP"/>
    </source>
</evidence>
<feature type="chain" id="PRO_5001815161" description="DUF7707 domain-containing protein" evidence="2">
    <location>
        <begin position="18"/>
        <end position="204"/>
    </location>
</feature>
<dbReference type="AlphaFoldDB" id="A0A086SW86"/>
<feature type="region of interest" description="Disordered" evidence="1">
    <location>
        <begin position="130"/>
        <end position="191"/>
    </location>
</feature>
<feature type="compositionally biased region" description="Low complexity" evidence="1">
    <location>
        <begin position="153"/>
        <end position="176"/>
    </location>
</feature>
<comment type="caution">
    <text evidence="4">The sequence shown here is derived from an EMBL/GenBank/DDBJ whole genome shotgun (WGS) entry which is preliminary data.</text>
</comment>
<organism evidence="4 5">
    <name type="scientific">Hapsidospora chrysogenum (strain ATCC 11550 / CBS 779.69 / DSM 880 / IAM 14645 / JCM 23072 / IMI 49137)</name>
    <name type="common">Acremonium chrysogenum</name>
    <dbReference type="NCBI Taxonomy" id="857340"/>
    <lineage>
        <taxon>Eukaryota</taxon>
        <taxon>Fungi</taxon>
        <taxon>Dikarya</taxon>
        <taxon>Ascomycota</taxon>
        <taxon>Pezizomycotina</taxon>
        <taxon>Sordariomycetes</taxon>
        <taxon>Hypocreomycetidae</taxon>
        <taxon>Hypocreales</taxon>
        <taxon>Bionectriaceae</taxon>
        <taxon>Hapsidospora</taxon>
    </lineage>
</organism>
<name>A0A086SW86_HAPC1</name>
<dbReference type="EMBL" id="JPKY01000132">
    <property type="protein sequence ID" value="KFH41368.1"/>
    <property type="molecule type" value="Genomic_DNA"/>
</dbReference>
<evidence type="ECO:0000256" key="1">
    <source>
        <dbReference type="SAM" id="MobiDB-lite"/>
    </source>
</evidence>
<dbReference type="STRING" id="857340.A0A086SW86"/>
<dbReference type="PANTHER" id="PTHR38118:SF3">
    <property type="entry name" value="ANCHORED CELL WALL PROTEIN 11"/>
    <property type="match status" value="1"/>
</dbReference>
<keyword evidence="5" id="KW-1185">Reference proteome</keyword>
<accession>A0A086SW86</accession>
<evidence type="ECO:0000259" key="3">
    <source>
        <dbReference type="Pfam" id="PF24808"/>
    </source>
</evidence>
<dbReference type="HOGENOM" id="CLU_084512_1_1_1"/>
<dbReference type="InterPro" id="IPR056124">
    <property type="entry name" value="DUF7707"/>
</dbReference>
<evidence type="ECO:0000313" key="5">
    <source>
        <dbReference type="Proteomes" id="UP000029964"/>
    </source>
</evidence>
<reference evidence="5" key="1">
    <citation type="journal article" date="2014" name="Genome Announc.">
        <title>Genome sequence and annotation of Acremonium chrysogenum, producer of the beta-lactam antibiotic cephalosporin C.</title>
        <authorList>
            <person name="Terfehr D."/>
            <person name="Dahlmann T.A."/>
            <person name="Specht T."/>
            <person name="Zadra I."/>
            <person name="Kuernsteiner H."/>
            <person name="Kueck U."/>
        </authorList>
    </citation>
    <scope>NUCLEOTIDE SEQUENCE [LARGE SCALE GENOMIC DNA]</scope>
    <source>
        <strain evidence="5">ATCC 11550 / CBS 779.69 / DSM 880 / IAM 14645 / JCM 23072 / IMI 49137</strain>
    </source>
</reference>
<dbReference type="Pfam" id="PF24808">
    <property type="entry name" value="DUF7707"/>
    <property type="match status" value="1"/>
</dbReference>
<sequence length="204" mass="21369">MRAAFAAFALALTAVSAQDQVPKYESSLNMTIDPGTVDDATKAAWCNAQSNTCNTLCDDSPSTDDCGYDDLSYECLCSSNDSAPGLQYYQQTMPTLICKELFSQCIQQHVGDARSQRACKSNIDDLCGTLNPNKADVGSDDDEEDDDDDEASETTATTAAPTATDDSTSEDSVTTTDSDDLAGPTPGPKGVAAMAALGLMVALV</sequence>
<protein>
    <recommendedName>
        <fullName evidence="3">DUF7707 domain-containing protein</fullName>
    </recommendedName>
</protein>
<feature type="domain" description="DUF7707" evidence="3">
    <location>
        <begin position="30"/>
        <end position="132"/>
    </location>
</feature>
<proteinExistence type="predicted"/>
<dbReference type="Proteomes" id="UP000029964">
    <property type="component" value="Unassembled WGS sequence"/>
</dbReference>
<evidence type="ECO:0000313" key="4">
    <source>
        <dbReference type="EMBL" id="KFH41368.1"/>
    </source>
</evidence>
<gene>
    <name evidence="4" type="ORF">ACRE_079250</name>
</gene>
<feature type="compositionally biased region" description="Acidic residues" evidence="1">
    <location>
        <begin position="138"/>
        <end position="152"/>
    </location>
</feature>
<keyword evidence="2" id="KW-0732">Signal</keyword>
<feature type="signal peptide" evidence="2">
    <location>
        <begin position="1"/>
        <end position="17"/>
    </location>
</feature>
<dbReference type="PANTHER" id="PTHR38118">
    <property type="entry name" value="ANCHORED CELL WALL PROTEIN 11-RELATED"/>
    <property type="match status" value="1"/>
</dbReference>
<dbReference type="OrthoDB" id="2121879at2759"/>